<dbReference type="PANTHER" id="PTHR41287">
    <property type="match status" value="1"/>
</dbReference>
<dbReference type="InterPro" id="IPR027417">
    <property type="entry name" value="P-loop_NTPase"/>
</dbReference>
<dbReference type="EMBL" id="AGXN01000012">
    <property type="protein sequence ID" value="EIY96743.1"/>
    <property type="molecule type" value="Genomic_DNA"/>
</dbReference>
<comment type="caution">
    <text evidence="3">The sequence shown here is derived from an EMBL/GenBank/DDBJ whole genome shotgun (WGS) entry which is preliminary data.</text>
</comment>
<feature type="domain" description="Terminase large subunit-like endonuclease" evidence="2">
    <location>
        <begin position="317"/>
        <end position="592"/>
    </location>
</feature>
<evidence type="ECO:0008006" key="5">
    <source>
        <dbReference type="Google" id="ProtNLM"/>
    </source>
</evidence>
<proteinExistence type="predicted"/>
<evidence type="ECO:0000313" key="3">
    <source>
        <dbReference type="EMBL" id="EIY96743.1"/>
    </source>
</evidence>
<dbReference type="PANTHER" id="PTHR41287:SF1">
    <property type="entry name" value="PROTEIN YMFN"/>
    <property type="match status" value="1"/>
</dbReference>
<feature type="domain" description="Terminase large subunit-like ATPase" evidence="1">
    <location>
        <begin position="113"/>
        <end position="280"/>
    </location>
</feature>
<dbReference type="Proteomes" id="UP000003879">
    <property type="component" value="Unassembled WGS sequence"/>
</dbReference>
<dbReference type="GO" id="GO:0004519">
    <property type="term" value="F:endonuclease activity"/>
    <property type="evidence" value="ECO:0007669"/>
    <property type="project" value="InterPro"/>
</dbReference>
<gene>
    <name evidence="3" type="ORF">HMPREF1056_02631</name>
</gene>
<dbReference type="InterPro" id="IPR046462">
    <property type="entry name" value="TerL_nuclease"/>
</dbReference>
<dbReference type="HOGENOM" id="CLU_026632_6_2_10"/>
<evidence type="ECO:0000259" key="2">
    <source>
        <dbReference type="Pfam" id="PF20441"/>
    </source>
</evidence>
<evidence type="ECO:0000313" key="4">
    <source>
        <dbReference type="Proteomes" id="UP000003879"/>
    </source>
</evidence>
<sequence>MTKDEEEEARKIKLQYYQEVCNINLDNYRLHETDHRLRLYIEDIISDVEAHNLYEILAVRRFFMLRDKYVWRPNKVKKFIVFYESLKFSGMKGRQCYKLTPVQVFQFASILGFYQWEEEGGKTVLRRLVRRAILFVPRKFSKTTSSSSLAVSELLFGDANAQAYTAANGYKQAQVCFKEISKIVKQLDPKRRTFKKTREHIEWRENKFGKESFVECLSGGADTKDGLNASLIIFDEYAAAKYVKDHSEGAELLQVLESSSGARDEYLTVIITTASRVVDGPFVLELDIAKKVLSGTYDDDTLFASIFMPDEWETDGDALGDPGVWKKCNPHIGITVKESFYRTMYRQALRDPEKMLEFKTKLLNIFVSAGTKVWISQNLARSLADPGFDIDSLSGRPPAMVSLDLSVSDDLSAVNYMLYSKTLKKFYSWTDYYIPEKTLEEHPNAELYRYWISKGYLKVCPGAVIDGSMIVTDILNRNKKLWILQIGYDSYKSQEIVNSLGAAIACNGWDPEKILKAVPQTFGAFTSPVETFEMAAKKKPAGIVLADNPITFWMFGNAYLEEDRMENKKPVKRKANAKIDGVIVNLMSMWLFNNYVW</sequence>
<organism evidence="3 4">
    <name type="scientific">Bacteroides fragilis CL07T12C05</name>
    <dbReference type="NCBI Taxonomy" id="997883"/>
    <lineage>
        <taxon>Bacteria</taxon>
        <taxon>Pseudomonadati</taxon>
        <taxon>Bacteroidota</taxon>
        <taxon>Bacteroidia</taxon>
        <taxon>Bacteroidales</taxon>
        <taxon>Bacteroidaceae</taxon>
        <taxon>Bacteroides</taxon>
    </lineage>
</organism>
<reference evidence="3 4" key="1">
    <citation type="submission" date="2012-02" db="EMBL/GenBank/DDBJ databases">
        <title>The Genome Sequence of Bacteroides fragilis CL07T12C05.</title>
        <authorList>
            <consortium name="The Broad Institute Genome Sequencing Platform"/>
            <person name="Earl A."/>
            <person name="Ward D."/>
            <person name="Feldgarden M."/>
            <person name="Gevers D."/>
            <person name="Zitomersky N.L."/>
            <person name="Coyne M.J."/>
            <person name="Comstock L.E."/>
            <person name="Young S.K."/>
            <person name="Zeng Q."/>
            <person name="Gargeya S."/>
            <person name="Fitzgerald M."/>
            <person name="Haas B."/>
            <person name="Abouelleil A."/>
            <person name="Alvarado L."/>
            <person name="Arachchi H.M."/>
            <person name="Berlin A."/>
            <person name="Chapman S.B."/>
            <person name="Gearin G."/>
            <person name="Goldberg J."/>
            <person name="Griggs A."/>
            <person name="Gujja S."/>
            <person name="Hansen M."/>
            <person name="Heiman D."/>
            <person name="Howarth C."/>
            <person name="Larimer J."/>
            <person name="Lui A."/>
            <person name="MacDonald P.J.P."/>
            <person name="McCowen C."/>
            <person name="Montmayeur A."/>
            <person name="Murphy C."/>
            <person name="Neiman D."/>
            <person name="Pearson M."/>
            <person name="Priest M."/>
            <person name="Roberts A."/>
            <person name="Saif S."/>
            <person name="Shea T."/>
            <person name="Sisk P."/>
            <person name="Stolte C."/>
            <person name="Sykes S."/>
            <person name="Wortman J."/>
            <person name="Nusbaum C."/>
            <person name="Birren B."/>
        </authorList>
    </citation>
    <scope>NUCLEOTIDE SEQUENCE [LARGE SCALE GENOMIC DNA]</scope>
    <source>
        <strain evidence="3 4">CL07T12C05</strain>
    </source>
</reference>
<dbReference type="PATRIC" id="fig|997883.3.peg.2738"/>
<name>A0A0E2AR35_BACFG</name>
<dbReference type="AlphaFoldDB" id="A0A0E2AR35"/>
<protein>
    <recommendedName>
        <fullName evidence="5">Terminase large subunit</fullName>
    </recommendedName>
</protein>
<dbReference type="Pfam" id="PF20441">
    <property type="entry name" value="TerL_nuclease"/>
    <property type="match status" value="1"/>
</dbReference>
<accession>A0A0E2AR35</accession>
<dbReference type="Gene3D" id="3.40.50.300">
    <property type="entry name" value="P-loop containing nucleotide triphosphate hydrolases"/>
    <property type="match status" value="1"/>
</dbReference>
<dbReference type="InterPro" id="IPR005021">
    <property type="entry name" value="Terminase_largesu-like"/>
</dbReference>
<evidence type="ECO:0000259" key="1">
    <source>
        <dbReference type="Pfam" id="PF03354"/>
    </source>
</evidence>
<dbReference type="InterPro" id="IPR046461">
    <property type="entry name" value="TerL_ATPase"/>
</dbReference>
<dbReference type="Pfam" id="PF03354">
    <property type="entry name" value="TerL_ATPase"/>
    <property type="match status" value="1"/>
</dbReference>
<dbReference type="RefSeq" id="WP_005793676.1">
    <property type="nucleotide sequence ID" value="NZ_JH724215.1"/>
</dbReference>